<protein>
    <submittedName>
        <fullName evidence="1">Uncharacterized protein</fullName>
    </submittedName>
</protein>
<sequence length="278" mass="32147">MSNSYSTINQMFFLPSDDSDNILDVLDKYMFTKDHQSTTETQIILTKPITTPPETTIISKPTVIQEPILETKLTPIVEFISPTHQDSLFWCIYIAIHGYNDYQQVSRNYGVKELEIKQKIGNFIQSNPSKMKKTNMKITKVAVQEILSELLTSVRETSFFSMIGMLVFYNINILIVDATGKKMLEFISDIDNELPTHVLHKDKFGKYKLQSESVSKTQINEMKTTIFCLESYLKPLKPISSYHVEDLYKIAMQIGTNNNKKYKKPDLYQELIEALVWK</sequence>
<dbReference type="AlphaFoldDB" id="A0A6C0DC65"/>
<dbReference type="EMBL" id="MN739578">
    <property type="protein sequence ID" value="QHT14097.1"/>
    <property type="molecule type" value="Genomic_DNA"/>
</dbReference>
<organism evidence="1">
    <name type="scientific">viral metagenome</name>
    <dbReference type="NCBI Taxonomy" id="1070528"/>
    <lineage>
        <taxon>unclassified sequences</taxon>
        <taxon>metagenomes</taxon>
        <taxon>organismal metagenomes</taxon>
    </lineage>
</organism>
<accession>A0A6C0DC65</accession>
<evidence type="ECO:0000313" key="1">
    <source>
        <dbReference type="EMBL" id="QHT14097.1"/>
    </source>
</evidence>
<name>A0A6C0DC65_9ZZZZ</name>
<proteinExistence type="predicted"/>
<reference evidence="1" key="1">
    <citation type="journal article" date="2020" name="Nature">
        <title>Giant virus diversity and host interactions through global metagenomics.</title>
        <authorList>
            <person name="Schulz F."/>
            <person name="Roux S."/>
            <person name="Paez-Espino D."/>
            <person name="Jungbluth S."/>
            <person name="Walsh D.A."/>
            <person name="Denef V.J."/>
            <person name="McMahon K.D."/>
            <person name="Konstantinidis K.T."/>
            <person name="Eloe-Fadrosh E.A."/>
            <person name="Kyrpides N.C."/>
            <person name="Woyke T."/>
        </authorList>
    </citation>
    <scope>NUCLEOTIDE SEQUENCE</scope>
    <source>
        <strain evidence="1">GVMAG-M-3300023174-134</strain>
    </source>
</reference>